<dbReference type="PANTHER" id="PTHR16631">
    <property type="entry name" value="GLUCAN 1,3-BETA-GLUCOSIDASE"/>
    <property type="match status" value="1"/>
</dbReference>
<keyword evidence="8" id="KW-0119">Carbohydrate metabolism</keyword>
<evidence type="ECO:0000256" key="7">
    <source>
        <dbReference type="ARBA" id="ARBA00023180"/>
    </source>
</evidence>
<dbReference type="Gene3D" id="3.20.20.80">
    <property type="entry name" value="Glycosidases"/>
    <property type="match status" value="1"/>
</dbReference>
<evidence type="ECO:0000313" key="16">
    <source>
        <dbReference type="Proteomes" id="UP000019132"/>
    </source>
</evidence>
<evidence type="ECO:0000256" key="10">
    <source>
        <dbReference type="ARBA" id="ARBA00023326"/>
    </source>
</evidence>
<dbReference type="STRING" id="431595.K3WRX8"/>
<evidence type="ECO:0000256" key="11">
    <source>
        <dbReference type="ARBA" id="ARBA00037649"/>
    </source>
</evidence>
<dbReference type="AlphaFoldDB" id="K3WRX8"/>
<dbReference type="InterPro" id="IPR050732">
    <property type="entry name" value="Beta-glucan_modifiers"/>
</dbReference>
<dbReference type="VEuPathDB" id="FungiDB:PYU1_G007706"/>
<dbReference type="eggNOG" id="ENOG502QV5T">
    <property type="taxonomic scope" value="Eukaryota"/>
</dbReference>
<dbReference type="GO" id="GO:0005886">
    <property type="term" value="C:plasma membrane"/>
    <property type="evidence" value="ECO:0007669"/>
    <property type="project" value="UniProtKB-SubCell"/>
</dbReference>
<accession>K3WRX8</accession>
<evidence type="ECO:0000313" key="15">
    <source>
        <dbReference type="EnsemblProtists" id="PYU1_T007722"/>
    </source>
</evidence>
<feature type="compositionally biased region" description="Pro residues" evidence="14">
    <location>
        <begin position="332"/>
        <end position="351"/>
    </location>
</feature>
<dbReference type="InterPro" id="IPR017853">
    <property type="entry name" value="GH"/>
</dbReference>
<keyword evidence="5" id="KW-0378">Hydrolase</keyword>
<evidence type="ECO:0000256" key="2">
    <source>
        <dbReference type="ARBA" id="ARBA00004236"/>
    </source>
</evidence>
<dbReference type="InParanoid" id="K3WRX8"/>
<keyword evidence="16" id="KW-1185">Reference proteome</keyword>
<keyword evidence="6" id="KW-0472">Membrane</keyword>
<feature type="region of interest" description="Disordered" evidence="14">
    <location>
        <begin position="332"/>
        <end position="359"/>
    </location>
</feature>
<evidence type="ECO:0000256" key="5">
    <source>
        <dbReference type="ARBA" id="ARBA00022801"/>
    </source>
</evidence>
<evidence type="ECO:0000256" key="4">
    <source>
        <dbReference type="ARBA" id="ARBA00022475"/>
    </source>
</evidence>
<name>K3WRX8_GLOUD</name>
<keyword evidence="9" id="KW-0961">Cell wall biogenesis/degradation</keyword>
<dbReference type="GO" id="GO:0000272">
    <property type="term" value="P:polysaccharide catabolic process"/>
    <property type="evidence" value="ECO:0007669"/>
    <property type="project" value="UniProtKB-KW"/>
</dbReference>
<proteinExistence type="predicted"/>
<keyword evidence="7" id="KW-0325">Glycoprotein</keyword>
<reference evidence="16" key="2">
    <citation type="submission" date="2010-04" db="EMBL/GenBank/DDBJ databases">
        <authorList>
            <person name="Buell R."/>
            <person name="Hamilton J."/>
            <person name="Hostetler J."/>
        </authorList>
    </citation>
    <scope>NUCLEOTIDE SEQUENCE [LARGE SCALE GENOMIC DNA]</scope>
    <source>
        <strain evidence="16">DAOM:BR144</strain>
    </source>
</reference>
<evidence type="ECO:0000256" key="9">
    <source>
        <dbReference type="ARBA" id="ARBA00023316"/>
    </source>
</evidence>
<comment type="function">
    <text evidence="11">Glucanases play a role in cell expansion during growth, in cell-cell fusion during mating, and in spore release during sporulation. This enzyme may be involved in beta-glucan degradation. Active on laminarin and lichenan.</text>
</comment>
<evidence type="ECO:0000256" key="14">
    <source>
        <dbReference type="SAM" id="MobiDB-lite"/>
    </source>
</evidence>
<dbReference type="HOGENOM" id="CLU_022693_3_0_1"/>
<protein>
    <recommendedName>
        <fullName evidence="3">glucan endo-1,3-beta-D-glucosidase</fullName>
        <ecNumber evidence="3">3.2.1.39</ecNumber>
    </recommendedName>
    <alternativeName>
        <fullName evidence="13">Endo-1,3-beta-glucanase btgC</fullName>
    </alternativeName>
    <alternativeName>
        <fullName evidence="12">Laminarinase btgC</fullName>
    </alternativeName>
</protein>
<dbReference type="Proteomes" id="UP000019132">
    <property type="component" value="Unassembled WGS sequence"/>
</dbReference>
<sequence>MEEAKGKFEAAAVSILTQGTCYSPFHNPEYPMNGKPGNLGMLGDAMYKDFTLIKNFFSIARTYYTSYYGIPVTPAAAANGVKLYLGVYMTDEAWYKNQVDDAVAAVKNYPDTIVAILVGNENVWPAGPYSPKDVSDRITEIRRRVRTETGRTVPIGTVQRAAEWIDTGDRAAIAALADNCDIIGVNIYPFFDNNYNPQYPTAILNGIWDKMMNLYPPAKVRLTEIGYPTDGAAPVNAPNNVPNLANSRNFYNAYLKWNPSRGGGEAFWFKFFDRAPDDSTMLIELEKYFGFYTWNRVSKAADYPVLATALGQAYSPPAASTVVVTTSAPVTIAPPTPPPTTKAPATPPPTTKAPAATTSSPVIPTLPSTVCRVRKTFYP</sequence>
<dbReference type="GO" id="GO:0071555">
    <property type="term" value="P:cell wall organization"/>
    <property type="evidence" value="ECO:0007669"/>
    <property type="project" value="UniProtKB-KW"/>
</dbReference>
<reference evidence="15" key="3">
    <citation type="submission" date="2015-02" db="UniProtKB">
        <authorList>
            <consortium name="EnsemblProtists"/>
        </authorList>
    </citation>
    <scope>IDENTIFICATION</scope>
    <source>
        <strain evidence="15">DAOM BR144</strain>
    </source>
</reference>
<evidence type="ECO:0000256" key="1">
    <source>
        <dbReference type="ARBA" id="ARBA00000382"/>
    </source>
</evidence>
<evidence type="ECO:0000256" key="12">
    <source>
        <dbReference type="ARBA" id="ARBA00042373"/>
    </source>
</evidence>
<comment type="catalytic activity">
    <reaction evidence="1">
        <text>Hydrolysis of (1-&gt;3)-beta-D-glucosidic linkages in (1-&gt;3)-beta-D-glucans.</text>
        <dbReference type="EC" id="3.2.1.39"/>
    </reaction>
</comment>
<evidence type="ECO:0000256" key="13">
    <source>
        <dbReference type="ARBA" id="ARBA00043078"/>
    </source>
</evidence>
<organism evidence="15 16">
    <name type="scientific">Globisporangium ultimum (strain ATCC 200006 / CBS 805.95 / DAOM BR144)</name>
    <name type="common">Pythium ultimum</name>
    <dbReference type="NCBI Taxonomy" id="431595"/>
    <lineage>
        <taxon>Eukaryota</taxon>
        <taxon>Sar</taxon>
        <taxon>Stramenopiles</taxon>
        <taxon>Oomycota</taxon>
        <taxon>Peronosporomycetes</taxon>
        <taxon>Pythiales</taxon>
        <taxon>Pythiaceae</taxon>
        <taxon>Globisporangium</taxon>
    </lineage>
</organism>
<dbReference type="OMA" id="CYSPFHN"/>
<evidence type="ECO:0000256" key="6">
    <source>
        <dbReference type="ARBA" id="ARBA00023136"/>
    </source>
</evidence>
<comment type="subcellular location">
    <subcellularLocation>
        <location evidence="2">Cell membrane</location>
    </subcellularLocation>
</comment>
<dbReference type="SUPFAM" id="SSF51445">
    <property type="entry name" value="(Trans)glycosidases"/>
    <property type="match status" value="1"/>
</dbReference>
<dbReference type="PANTHER" id="PTHR16631:SF17">
    <property type="entry name" value="GLUCAN ENDO-1,3-BETA-GLUCOSIDASE BTGC"/>
    <property type="match status" value="1"/>
</dbReference>
<evidence type="ECO:0000256" key="8">
    <source>
        <dbReference type="ARBA" id="ARBA00023277"/>
    </source>
</evidence>
<evidence type="ECO:0000256" key="3">
    <source>
        <dbReference type="ARBA" id="ARBA00012780"/>
    </source>
</evidence>
<dbReference type="EMBL" id="GL376585">
    <property type="status" value="NOT_ANNOTATED_CDS"/>
    <property type="molecule type" value="Genomic_DNA"/>
</dbReference>
<keyword evidence="4" id="KW-1003">Cell membrane</keyword>
<dbReference type="EC" id="3.2.1.39" evidence="3"/>
<dbReference type="EnsemblProtists" id="PYU1_T007722">
    <property type="protein sequence ID" value="PYU1_T007722"/>
    <property type="gene ID" value="PYU1_G007706"/>
</dbReference>
<keyword evidence="10" id="KW-0624">Polysaccharide degradation</keyword>
<reference evidence="16" key="1">
    <citation type="journal article" date="2010" name="Genome Biol.">
        <title>Genome sequence of the necrotrophic plant pathogen Pythium ultimum reveals original pathogenicity mechanisms and effector repertoire.</title>
        <authorList>
            <person name="Levesque C.A."/>
            <person name="Brouwer H."/>
            <person name="Cano L."/>
            <person name="Hamilton J.P."/>
            <person name="Holt C."/>
            <person name="Huitema E."/>
            <person name="Raffaele S."/>
            <person name="Robideau G.P."/>
            <person name="Thines M."/>
            <person name="Win J."/>
            <person name="Zerillo M.M."/>
            <person name="Beakes G.W."/>
            <person name="Boore J.L."/>
            <person name="Busam D."/>
            <person name="Dumas B."/>
            <person name="Ferriera S."/>
            <person name="Fuerstenberg S.I."/>
            <person name="Gachon C.M."/>
            <person name="Gaulin E."/>
            <person name="Govers F."/>
            <person name="Grenville-Briggs L."/>
            <person name="Horner N."/>
            <person name="Hostetler J."/>
            <person name="Jiang R.H."/>
            <person name="Johnson J."/>
            <person name="Krajaejun T."/>
            <person name="Lin H."/>
            <person name="Meijer H.J."/>
            <person name="Moore B."/>
            <person name="Morris P."/>
            <person name="Phuntmart V."/>
            <person name="Puiu D."/>
            <person name="Shetty J."/>
            <person name="Stajich J.E."/>
            <person name="Tripathy S."/>
            <person name="Wawra S."/>
            <person name="van West P."/>
            <person name="Whitty B.R."/>
            <person name="Coutinho P.M."/>
            <person name="Henrissat B."/>
            <person name="Martin F."/>
            <person name="Thomas P.D."/>
            <person name="Tyler B.M."/>
            <person name="De Vries R.P."/>
            <person name="Kamoun S."/>
            <person name="Yandell M."/>
            <person name="Tisserat N."/>
            <person name="Buell C.R."/>
        </authorList>
    </citation>
    <scope>NUCLEOTIDE SEQUENCE</scope>
    <source>
        <strain evidence="16">DAOM:BR144</strain>
    </source>
</reference>
<dbReference type="GO" id="GO:0042973">
    <property type="term" value="F:glucan endo-1,3-beta-D-glucosidase activity"/>
    <property type="evidence" value="ECO:0007669"/>
    <property type="project" value="UniProtKB-EC"/>
</dbReference>